<comment type="similarity">
    <text evidence="4">Belongs to the protein N5-glutamine methyltransferase family. PrmC subfamily.</text>
</comment>
<dbReference type="Proteomes" id="UP001278188">
    <property type="component" value="Unassembled WGS sequence"/>
</dbReference>
<evidence type="ECO:0000259" key="5">
    <source>
        <dbReference type="Pfam" id="PF13847"/>
    </source>
</evidence>
<dbReference type="InterPro" id="IPR040758">
    <property type="entry name" value="PrmC_N"/>
</dbReference>
<organism evidence="7 8">
    <name type="scientific">Acinetobacter chinensis</name>
    <dbReference type="NCBI Taxonomy" id="2004650"/>
    <lineage>
        <taxon>Bacteria</taxon>
        <taxon>Pseudomonadati</taxon>
        <taxon>Pseudomonadota</taxon>
        <taxon>Gammaproteobacteria</taxon>
        <taxon>Moraxellales</taxon>
        <taxon>Moraxellaceae</taxon>
        <taxon>Acinetobacter</taxon>
    </lineage>
</organism>
<evidence type="ECO:0000259" key="6">
    <source>
        <dbReference type="Pfam" id="PF17827"/>
    </source>
</evidence>
<evidence type="ECO:0000256" key="4">
    <source>
        <dbReference type="HAMAP-Rule" id="MF_02126"/>
    </source>
</evidence>
<feature type="domain" description="Methyltransferase" evidence="5">
    <location>
        <begin position="107"/>
        <end position="187"/>
    </location>
</feature>
<dbReference type="PANTHER" id="PTHR18895">
    <property type="entry name" value="HEMK METHYLTRANSFERASE"/>
    <property type="match status" value="1"/>
</dbReference>
<protein>
    <recommendedName>
        <fullName evidence="4">Release factor glutamine methyltransferase</fullName>
        <shortName evidence="4">RF MTase</shortName>
        <ecNumber evidence="4">2.1.1.297</ecNumber>
    </recommendedName>
    <alternativeName>
        <fullName evidence="4">N5-glutamine methyltransferase PrmC</fullName>
    </alternativeName>
    <alternativeName>
        <fullName evidence="4">Protein-(glutamine-N5) MTase PrmC</fullName>
    </alternativeName>
    <alternativeName>
        <fullName evidence="4">Protein-glutamine N-methyltransferase PrmC</fullName>
    </alternativeName>
</protein>
<dbReference type="Gene3D" id="1.10.8.10">
    <property type="entry name" value="DNA helicase RuvA subunit, C-terminal domain"/>
    <property type="match status" value="1"/>
</dbReference>
<dbReference type="EMBL" id="JASVDY010000001">
    <property type="protein sequence ID" value="MDV2468079.1"/>
    <property type="molecule type" value="Genomic_DNA"/>
</dbReference>
<dbReference type="GO" id="GO:0102559">
    <property type="term" value="F:peptide chain release factor N(5)-glutamine methyltransferase activity"/>
    <property type="evidence" value="ECO:0007669"/>
    <property type="project" value="UniProtKB-EC"/>
</dbReference>
<feature type="binding site" evidence="4">
    <location>
        <begin position="114"/>
        <end position="118"/>
    </location>
    <ligand>
        <name>S-adenosyl-L-methionine</name>
        <dbReference type="ChEBI" id="CHEBI:59789"/>
    </ligand>
</feature>
<dbReference type="Pfam" id="PF17827">
    <property type="entry name" value="PrmC_N"/>
    <property type="match status" value="1"/>
</dbReference>
<dbReference type="InterPro" id="IPR019874">
    <property type="entry name" value="RF_methyltr_PrmC"/>
</dbReference>
<gene>
    <name evidence="4 7" type="primary">prmC</name>
    <name evidence="7" type="ORF">QR674_03685</name>
</gene>
<dbReference type="InterPro" id="IPR004556">
    <property type="entry name" value="HemK-like"/>
</dbReference>
<dbReference type="Gene3D" id="3.40.50.150">
    <property type="entry name" value="Vaccinia Virus protein VP39"/>
    <property type="match status" value="1"/>
</dbReference>
<evidence type="ECO:0000256" key="2">
    <source>
        <dbReference type="ARBA" id="ARBA00022679"/>
    </source>
</evidence>
<evidence type="ECO:0000256" key="1">
    <source>
        <dbReference type="ARBA" id="ARBA00022603"/>
    </source>
</evidence>
<sequence>MNIAQALCIRGETDSYERQETSWLLEHLLKLSALELRFQSEKELSAEQEQAFLAGLAQLEKGEPLAYVTGSQPFWTLDLKVTRDTLVPRPDTEVLVEQCLNLALPEQASVIDLGTGTGAIALSLSSERPLWQVTATDIYLPTLQVAQENAAKYGLSRVKFACGAWFSALQQDFADQRFDLIVSNPPYIDADDEHMPALASEPERALVAAGKGLFDIEIIIYQGRDWLNPNGWIALEHGYDQGQAVRDIFLNAGFCEIQTIQDYGGNDRVTLAQWMDVALEQGENW</sequence>
<dbReference type="NCBIfam" id="TIGR00536">
    <property type="entry name" value="hemK_fam"/>
    <property type="match status" value="1"/>
</dbReference>
<feature type="binding site" evidence="4">
    <location>
        <begin position="184"/>
        <end position="187"/>
    </location>
    <ligand>
        <name>substrate</name>
    </ligand>
</feature>
<dbReference type="GO" id="GO:0032259">
    <property type="term" value="P:methylation"/>
    <property type="evidence" value="ECO:0007669"/>
    <property type="project" value="UniProtKB-KW"/>
</dbReference>
<comment type="caution">
    <text evidence="7">The sequence shown here is derived from an EMBL/GenBank/DDBJ whole genome shotgun (WGS) entry which is preliminary data.</text>
</comment>
<keyword evidence="3 4" id="KW-0949">S-adenosyl-L-methionine</keyword>
<feature type="binding site" evidence="4">
    <location>
        <position position="137"/>
    </location>
    <ligand>
        <name>S-adenosyl-L-methionine</name>
        <dbReference type="ChEBI" id="CHEBI:59789"/>
    </ligand>
</feature>
<keyword evidence="8" id="KW-1185">Reference proteome</keyword>
<evidence type="ECO:0000256" key="3">
    <source>
        <dbReference type="ARBA" id="ARBA00022691"/>
    </source>
</evidence>
<dbReference type="InterPro" id="IPR029063">
    <property type="entry name" value="SAM-dependent_MTases_sf"/>
</dbReference>
<dbReference type="NCBIfam" id="TIGR03534">
    <property type="entry name" value="RF_mod_PrmC"/>
    <property type="match status" value="1"/>
</dbReference>
<dbReference type="CDD" id="cd02440">
    <property type="entry name" value="AdoMet_MTases"/>
    <property type="match status" value="1"/>
</dbReference>
<dbReference type="Pfam" id="PF13847">
    <property type="entry name" value="Methyltransf_31"/>
    <property type="match status" value="1"/>
</dbReference>
<feature type="binding site" evidence="4">
    <location>
        <position position="165"/>
    </location>
    <ligand>
        <name>S-adenosyl-L-methionine</name>
        <dbReference type="ChEBI" id="CHEBI:59789"/>
    </ligand>
</feature>
<comment type="catalytic activity">
    <reaction evidence="4">
        <text>L-glutaminyl-[peptide chain release factor] + S-adenosyl-L-methionine = N(5)-methyl-L-glutaminyl-[peptide chain release factor] + S-adenosyl-L-homocysteine + H(+)</text>
        <dbReference type="Rhea" id="RHEA:42896"/>
        <dbReference type="Rhea" id="RHEA-COMP:10271"/>
        <dbReference type="Rhea" id="RHEA-COMP:10272"/>
        <dbReference type="ChEBI" id="CHEBI:15378"/>
        <dbReference type="ChEBI" id="CHEBI:30011"/>
        <dbReference type="ChEBI" id="CHEBI:57856"/>
        <dbReference type="ChEBI" id="CHEBI:59789"/>
        <dbReference type="ChEBI" id="CHEBI:61891"/>
        <dbReference type="EC" id="2.1.1.297"/>
    </reaction>
</comment>
<keyword evidence="2 4" id="KW-0808">Transferase</keyword>
<dbReference type="PANTHER" id="PTHR18895:SF74">
    <property type="entry name" value="MTRF1L RELEASE FACTOR GLUTAMINE METHYLTRANSFERASE"/>
    <property type="match status" value="1"/>
</dbReference>
<dbReference type="RefSeq" id="WP_317081949.1">
    <property type="nucleotide sequence ID" value="NZ_JASVDY010000001.1"/>
</dbReference>
<feature type="binding site" evidence="4">
    <location>
        <position position="184"/>
    </location>
    <ligand>
        <name>S-adenosyl-L-methionine</name>
        <dbReference type="ChEBI" id="CHEBI:59789"/>
    </ligand>
</feature>
<dbReference type="HAMAP" id="MF_02126">
    <property type="entry name" value="RF_methyltr_PrmC"/>
    <property type="match status" value="1"/>
</dbReference>
<comment type="function">
    <text evidence="4">Methylates the class 1 translation termination release factors RF1/PrfA and RF2/PrfB on the glutamine residue of the universally conserved GGQ motif.</text>
</comment>
<feature type="domain" description="Release factor glutamine methyltransferase N-terminal" evidence="6">
    <location>
        <begin position="16"/>
        <end position="70"/>
    </location>
</feature>
<dbReference type="PROSITE" id="PS00092">
    <property type="entry name" value="N6_MTASE"/>
    <property type="match status" value="1"/>
</dbReference>
<accession>A0ABU3WCE7</accession>
<evidence type="ECO:0000313" key="7">
    <source>
        <dbReference type="EMBL" id="MDV2468079.1"/>
    </source>
</evidence>
<dbReference type="EC" id="2.1.1.297" evidence="4"/>
<proteinExistence type="inferred from homology"/>
<dbReference type="SUPFAM" id="SSF53335">
    <property type="entry name" value="S-adenosyl-L-methionine-dependent methyltransferases"/>
    <property type="match status" value="1"/>
</dbReference>
<keyword evidence="1 4" id="KW-0489">Methyltransferase</keyword>
<name>A0ABU3WCE7_9GAMM</name>
<dbReference type="InterPro" id="IPR002052">
    <property type="entry name" value="DNA_methylase_N6_adenine_CS"/>
</dbReference>
<dbReference type="InterPro" id="IPR025714">
    <property type="entry name" value="Methyltranfer_dom"/>
</dbReference>
<evidence type="ECO:0000313" key="8">
    <source>
        <dbReference type="Proteomes" id="UP001278188"/>
    </source>
</evidence>
<reference evidence="7 8" key="1">
    <citation type="submission" date="2023-06" db="EMBL/GenBank/DDBJ databases">
        <title>Genomic Analysis of Acinetobacter Strains Recovered from South Australian Aquatic Samples provides Insights into the Circulation of Antibiotic Resistance determinants in the Environment.</title>
        <authorList>
            <person name="Tobin L."/>
            <person name="Jarocki V.M."/>
            <person name="Kenyon J."/>
            <person name="Drigo B."/>
            <person name="Donner E."/>
            <person name="Djordjevic S.P."/>
            <person name="Hamidian M."/>
        </authorList>
    </citation>
    <scope>NUCLEOTIDE SEQUENCE [LARGE SCALE GENOMIC DNA]</scope>
    <source>
        <strain evidence="7 8">SAAc652</strain>
    </source>
</reference>
<dbReference type="InterPro" id="IPR050320">
    <property type="entry name" value="N5-glutamine_MTase"/>
</dbReference>